<dbReference type="InterPro" id="IPR029068">
    <property type="entry name" value="Glyas_Bleomycin-R_OHBP_Dase"/>
</dbReference>
<comment type="caution">
    <text evidence="2">The sequence shown here is derived from an EMBL/GenBank/DDBJ whole genome shotgun (WGS) entry which is preliminary data.</text>
</comment>
<protein>
    <submittedName>
        <fullName evidence="2">VOC family protein</fullName>
    </submittedName>
</protein>
<evidence type="ECO:0000313" key="3">
    <source>
        <dbReference type="Proteomes" id="UP001148125"/>
    </source>
</evidence>
<dbReference type="InterPro" id="IPR052393">
    <property type="entry name" value="Cadmium-induced_rsp"/>
</dbReference>
<dbReference type="Proteomes" id="UP001148125">
    <property type="component" value="Unassembled WGS sequence"/>
</dbReference>
<keyword evidence="3" id="KW-1185">Reference proteome</keyword>
<dbReference type="InterPro" id="IPR037523">
    <property type="entry name" value="VOC_core"/>
</dbReference>
<dbReference type="SUPFAM" id="SSF54593">
    <property type="entry name" value="Glyoxalase/Bleomycin resistance protein/Dihydroxybiphenyl dioxygenase"/>
    <property type="match status" value="1"/>
</dbReference>
<dbReference type="EMBL" id="JAOTPO010000012">
    <property type="protein sequence ID" value="MDE5414912.1"/>
    <property type="molecule type" value="Genomic_DNA"/>
</dbReference>
<reference evidence="2" key="1">
    <citation type="submission" date="2024-05" db="EMBL/GenBank/DDBJ databases">
        <title>Alkalihalobacillus sp. strain MEB203 novel alkaliphilic bacterium from Lonar Lake, India.</title>
        <authorList>
            <person name="Joshi A."/>
            <person name="Thite S."/>
            <person name="Mengade P."/>
        </authorList>
    </citation>
    <scope>NUCLEOTIDE SEQUENCE</scope>
    <source>
        <strain evidence="2">MEB 203</strain>
    </source>
</reference>
<feature type="domain" description="VOC" evidence="1">
    <location>
        <begin position="1"/>
        <end position="117"/>
    </location>
</feature>
<dbReference type="InterPro" id="IPR004360">
    <property type="entry name" value="Glyas_Fos-R_dOase_dom"/>
</dbReference>
<organism evidence="2 3">
    <name type="scientific">Alkalihalobacterium chitinilyticum</name>
    <dbReference type="NCBI Taxonomy" id="2980103"/>
    <lineage>
        <taxon>Bacteria</taxon>
        <taxon>Bacillati</taxon>
        <taxon>Bacillota</taxon>
        <taxon>Bacilli</taxon>
        <taxon>Bacillales</taxon>
        <taxon>Bacillaceae</taxon>
        <taxon>Alkalihalobacterium</taxon>
    </lineage>
</organism>
<dbReference type="InterPro" id="IPR049789">
    <property type="entry name" value="ArsI/CadI-like"/>
</dbReference>
<dbReference type="RefSeq" id="WP_275119521.1">
    <property type="nucleotide sequence ID" value="NZ_JAOTPO010000012.1"/>
</dbReference>
<sequence>MNIHVGLNVTNLGRSIEFYSKLFGAQPVKVKENYAKYLISDLSLNFTLNVQTAVEGNQINHFGIQVDRPEDIERHRVRMTAQGNETREEINTVCCYARQDKFWISDPDGNEWEFFYTWEDTELENNSNTCCS</sequence>
<dbReference type="Pfam" id="PF00903">
    <property type="entry name" value="Glyoxalase"/>
    <property type="match status" value="1"/>
</dbReference>
<dbReference type="NCBIfam" id="NF041414">
    <property type="entry name" value="ArsI_CadI_VOC"/>
    <property type="match status" value="1"/>
</dbReference>
<gene>
    <name evidence="2" type="ORF">N7Z68_16245</name>
</gene>
<evidence type="ECO:0000313" key="2">
    <source>
        <dbReference type="EMBL" id="MDE5414912.1"/>
    </source>
</evidence>
<dbReference type="PANTHER" id="PTHR41294">
    <property type="entry name" value="CADMIUM-INDUCED PROTEIN CADI"/>
    <property type="match status" value="1"/>
</dbReference>
<proteinExistence type="predicted"/>
<dbReference type="PANTHER" id="PTHR41294:SF1">
    <property type="entry name" value="CADMIUM-INDUCED PROTEIN CADI"/>
    <property type="match status" value="1"/>
</dbReference>
<accession>A0ABT5VJL2</accession>
<evidence type="ECO:0000259" key="1">
    <source>
        <dbReference type="PROSITE" id="PS51819"/>
    </source>
</evidence>
<dbReference type="Gene3D" id="3.10.180.10">
    <property type="entry name" value="2,3-Dihydroxybiphenyl 1,2-Dioxygenase, domain 1"/>
    <property type="match status" value="1"/>
</dbReference>
<dbReference type="PROSITE" id="PS51819">
    <property type="entry name" value="VOC"/>
    <property type="match status" value="1"/>
</dbReference>
<name>A0ABT5VJL2_9BACI</name>